<evidence type="ECO:0000256" key="3">
    <source>
        <dbReference type="ARBA" id="ARBA00023316"/>
    </source>
</evidence>
<protein>
    <recommendedName>
        <fullName evidence="4">Probable endolytic peptidoglycan transglycosylase RlpA</fullName>
        <ecNumber evidence="4">4.2.2.-</ecNumber>
    </recommendedName>
</protein>
<accession>C6BU71</accession>
<comment type="similarity">
    <text evidence="4 5">Belongs to the RlpA family.</text>
</comment>
<organism evidence="7 8">
    <name type="scientific">Maridesulfovibrio salexigens (strain ATCC 14822 / DSM 2638 / NCIMB 8403 / VKM B-1763)</name>
    <name type="common">Desulfovibrio salexigens</name>
    <dbReference type="NCBI Taxonomy" id="526222"/>
    <lineage>
        <taxon>Bacteria</taxon>
        <taxon>Pseudomonadati</taxon>
        <taxon>Thermodesulfobacteriota</taxon>
        <taxon>Desulfovibrionia</taxon>
        <taxon>Desulfovibrionales</taxon>
        <taxon>Desulfovibrionaceae</taxon>
        <taxon>Maridesulfovibrio</taxon>
    </lineage>
</organism>
<dbReference type="GO" id="GO:0042834">
    <property type="term" value="F:peptidoglycan binding"/>
    <property type="evidence" value="ECO:0007669"/>
    <property type="project" value="InterPro"/>
</dbReference>
<reference evidence="7 8" key="1">
    <citation type="submission" date="2009-06" db="EMBL/GenBank/DDBJ databases">
        <title>Complete sequence of Desulfovibrio salexigens DSM 2638.</title>
        <authorList>
            <consortium name="US DOE Joint Genome Institute"/>
            <person name="Lucas S."/>
            <person name="Copeland A."/>
            <person name="Lapidus A."/>
            <person name="Glavina del Rio T."/>
            <person name="Tice H."/>
            <person name="Bruce D."/>
            <person name="Goodwin L."/>
            <person name="Pitluck S."/>
            <person name="Munk A.C."/>
            <person name="Brettin T."/>
            <person name="Detter J.C."/>
            <person name="Han C."/>
            <person name="Tapia R."/>
            <person name="Larimer F."/>
            <person name="Land M."/>
            <person name="Hauser L."/>
            <person name="Kyrpides N."/>
            <person name="Anderson I."/>
            <person name="Wall J.D."/>
            <person name="Arkin A.P."/>
            <person name="Dehal P."/>
            <person name="Chivian D."/>
            <person name="Giles B."/>
            <person name="Hazen T.C."/>
        </authorList>
    </citation>
    <scope>NUCLEOTIDE SEQUENCE [LARGE SCALE GENOMIC DNA]</scope>
    <source>
        <strain evidence="8">ATCC 14822 / DSM 2638 / NCIMB 8403 / VKM B-1763</strain>
    </source>
</reference>
<evidence type="ECO:0000313" key="7">
    <source>
        <dbReference type="EMBL" id="ACS81780.1"/>
    </source>
</evidence>
<dbReference type="Proteomes" id="UP000002601">
    <property type="component" value="Chromosome"/>
</dbReference>
<evidence type="ECO:0000256" key="5">
    <source>
        <dbReference type="RuleBase" id="RU003495"/>
    </source>
</evidence>
<dbReference type="InterPro" id="IPR009009">
    <property type="entry name" value="RlpA-like_DPBB"/>
</dbReference>
<keyword evidence="1" id="KW-0732">Signal</keyword>
<evidence type="ECO:0000256" key="4">
    <source>
        <dbReference type="HAMAP-Rule" id="MF_02071"/>
    </source>
</evidence>
<dbReference type="InterPro" id="IPR012997">
    <property type="entry name" value="RplA"/>
</dbReference>
<dbReference type="EMBL" id="CP001649">
    <property type="protein sequence ID" value="ACS81780.1"/>
    <property type="molecule type" value="Genomic_DNA"/>
</dbReference>
<dbReference type="KEGG" id="dsa:Desal_3735"/>
<dbReference type="Gene3D" id="3.30.70.1070">
    <property type="entry name" value="Sporulation related repeat"/>
    <property type="match status" value="1"/>
</dbReference>
<sequence>MSRYVLMLAVLLLLIPAGCAKKKVYSTPAITHHKVKRQDSPNVVKPVLKTDPYTVHGRTYIPHLSSKGYKAQGLASWYGDDFHGKTTANGETYNMYAMTAAHRTLPMGTMLEVTDRSSGRKVIVRINDRGPFADPDLRIIDLSYSAASKLGIVNKGITPVELRAIEDVNVEPVEATEIVAETAAPAEEAVMEETVQAAPEVEEIIITEEATAQAHYYIQVGAFTDHDRAQNVLQSLRDGGYKESRMVEVNVNGQQFMRVQAGYFYNIPAAEDAMTSLGDEYGNVILVTE</sequence>
<dbReference type="NCBIfam" id="TIGR00413">
    <property type="entry name" value="rlpA"/>
    <property type="match status" value="1"/>
</dbReference>
<dbReference type="GO" id="GO:0008932">
    <property type="term" value="F:lytic endotransglycosylase activity"/>
    <property type="evidence" value="ECO:0007669"/>
    <property type="project" value="UniProtKB-UniRule"/>
</dbReference>
<dbReference type="Pfam" id="PF05036">
    <property type="entry name" value="SPOR"/>
    <property type="match status" value="1"/>
</dbReference>
<dbReference type="OrthoDB" id="9779128at2"/>
<dbReference type="InterPro" id="IPR007730">
    <property type="entry name" value="SPOR-like_dom"/>
</dbReference>
<proteinExistence type="inferred from homology"/>
<dbReference type="InterPro" id="IPR036908">
    <property type="entry name" value="RlpA-like_sf"/>
</dbReference>
<dbReference type="HOGENOM" id="CLU_042923_3_4_7"/>
<dbReference type="STRING" id="526222.Desal_3735"/>
<dbReference type="RefSeq" id="WP_015853596.1">
    <property type="nucleotide sequence ID" value="NC_012881.1"/>
</dbReference>
<evidence type="ECO:0000256" key="2">
    <source>
        <dbReference type="ARBA" id="ARBA00023239"/>
    </source>
</evidence>
<dbReference type="PANTHER" id="PTHR34183:SF1">
    <property type="entry name" value="ENDOLYTIC PEPTIDOGLYCAN TRANSGLYCOSYLASE RLPA"/>
    <property type="match status" value="1"/>
</dbReference>
<keyword evidence="2 4" id="KW-0456">Lyase</keyword>
<name>C6BU71_MARSD</name>
<comment type="function">
    <text evidence="4">Lytic transglycosylase with a strong preference for naked glycan strands that lack stem peptides.</text>
</comment>
<dbReference type="GO" id="GO:0071555">
    <property type="term" value="P:cell wall organization"/>
    <property type="evidence" value="ECO:0007669"/>
    <property type="project" value="UniProtKB-KW"/>
</dbReference>
<feature type="domain" description="SPOR" evidence="6">
    <location>
        <begin position="210"/>
        <end position="289"/>
    </location>
</feature>
<dbReference type="PROSITE" id="PS51724">
    <property type="entry name" value="SPOR"/>
    <property type="match status" value="1"/>
</dbReference>
<evidence type="ECO:0000259" key="6">
    <source>
        <dbReference type="PROSITE" id="PS51724"/>
    </source>
</evidence>
<evidence type="ECO:0000256" key="1">
    <source>
        <dbReference type="ARBA" id="ARBA00022729"/>
    </source>
</evidence>
<dbReference type="InterPro" id="IPR034718">
    <property type="entry name" value="RlpA"/>
</dbReference>
<gene>
    <name evidence="4" type="primary">rlpA</name>
    <name evidence="7" type="ordered locus">Desal_3735</name>
</gene>
<dbReference type="AlphaFoldDB" id="C6BU71"/>
<keyword evidence="3 4" id="KW-0961">Cell wall biogenesis/degradation</keyword>
<evidence type="ECO:0000313" key="8">
    <source>
        <dbReference type="Proteomes" id="UP000002601"/>
    </source>
</evidence>
<dbReference type="CDD" id="cd22268">
    <property type="entry name" value="DPBB_RlpA-like"/>
    <property type="match status" value="1"/>
</dbReference>
<dbReference type="PANTHER" id="PTHR34183">
    <property type="entry name" value="ENDOLYTIC PEPTIDOGLYCAN TRANSGLYCOSYLASE RLPA"/>
    <property type="match status" value="1"/>
</dbReference>
<keyword evidence="8" id="KW-1185">Reference proteome</keyword>
<keyword evidence="7" id="KW-0449">Lipoprotein</keyword>
<dbReference type="Pfam" id="PF03330">
    <property type="entry name" value="DPBB_1"/>
    <property type="match status" value="1"/>
</dbReference>
<dbReference type="EC" id="4.2.2.-" evidence="4"/>
<dbReference type="eggNOG" id="COG0797">
    <property type="taxonomic scope" value="Bacteria"/>
</dbReference>
<dbReference type="Gene3D" id="2.40.40.10">
    <property type="entry name" value="RlpA-like domain"/>
    <property type="match status" value="1"/>
</dbReference>
<dbReference type="GO" id="GO:0000270">
    <property type="term" value="P:peptidoglycan metabolic process"/>
    <property type="evidence" value="ECO:0007669"/>
    <property type="project" value="UniProtKB-UniRule"/>
</dbReference>
<dbReference type="HAMAP" id="MF_02071">
    <property type="entry name" value="RlpA"/>
    <property type="match status" value="1"/>
</dbReference>
<dbReference type="InterPro" id="IPR036680">
    <property type="entry name" value="SPOR-like_sf"/>
</dbReference>
<dbReference type="SUPFAM" id="SSF50685">
    <property type="entry name" value="Barwin-like endoglucanases"/>
    <property type="match status" value="1"/>
</dbReference>
<dbReference type="SUPFAM" id="SSF110997">
    <property type="entry name" value="Sporulation related repeat"/>
    <property type="match status" value="1"/>
</dbReference>